<dbReference type="GO" id="GO:0003995">
    <property type="term" value="F:acyl-CoA dehydrogenase activity"/>
    <property type="evidence" value="ECO:0007669"/>
    <property type="project" value="TreeGrafter"/>
</dbReference>
<dbReference type="RefSeq" id="WP_064468368.1">
    <property type="nucleotide sequence ID" value="NZ_LDJR01000054.1"/>
</dbReference>
<dbReference type="PANTHER" id="PTHR43884">
    <property type="entry name" value="ACYL-COA DEHYDROGENASE"/>
    <property type="match status" value="1"/>
</dbReference>
<organism evidence="2 3">
    <name type="scientific">Lederbergia galactosidilytica</name>
    <dbReference type="NCBI Taxonomy" id="217031"/>
    <lineage>
        <taxon>Bacteria</taxon>
        <taxon>Bacillati</taxon>
        <taxon>Bacillota</taxon>
        <taxon>Bacilli</taxon>
        <taxon>Bacillales</taxon>
        <taxon>Bacillaceae</taxon>
        <taxon>Lederbergia</taxon>
    </lineage>
</organism>
<protein>
    <submittedName>
        <fullName evidence="2">Acyl-CoA dehydrogenase</fullName>
    </submittedName>
</protein>
<name>A0A177ZMS8_9BACI</name>
<sequence>MMKSAEKKKNSLTKLIAEELKPYVKKIDTEAFYAEDYLRTLGKVGLFSAQGRTEKEQLIDEYYMVKETAKICMTTAFCLWCHLAALTYIRHSENEHLKATILPKLESGALLGATALSNPLKYFAGLETMHLKAEKTEGGYFISGVIPYVSNLGEVDHGFGFIAAVNDSTRIIGFLSCETPGITMKERKDYFGLNGSATYACTLKKVFIADDCVISENADEFVNSIKSIFIAYQIPLGFGVVDASVQSIEKVNKKQNGCNQYLPIQADQLKERLAKLEGNLRQQLEQPSLSWRDIAEIRLEIAYLTLDAVQAAMLHHGGSAYLKDSTPARKLREAYFLANLTPTIKHLEKMLVH</sequence>
<dbReference type="OrthoDB" id="2564795at2"/>
<dbReference type="SUPFAM" id="SSF56645">
    <property type="entry name" value="Acyl-CoA dehydrogenase NM domain-like"/>
    <property type="match status" value="1"/>
</dbReference>
<dbReference type="EMBL" id="LDJR01000054">
    <property type="protein sequence ID" value="OAK69084.1"/>
    <property type="molecule type" value="Genomic_DNA"/>
</dbReference>
<evidence type="ECO:0000259" key="1">
    <source>
        <dbReference type="Pfam" id="PF02771"/>
    </source>
</evidence>
<dbReference type="STRING" id="217031.ABB05_14010"/>
<dbReference type="InterPro" id="IPR009100">
    <property type="entry name" value="AcylCoA_DH/oxidase_NM_dom_sf"/>
</dbReference>
<evidence type="ECO:0000313" key="2">
    <source>
        <dbReference type="EMBL" id="OAK69084.1"/>
    </source>
</evidence>
<dbReference type="InterPro" id="IPR013786">
    <property type="entry name" value="AcylCoA_DH/ox_N"/>
</dbReference>
<dbReference type="GO" id="GO:0050660">
    <property type="term" value="F:flavin adenine dinucleotide binding"/>
    <property type="evidence" value="ECO:0007669"/>
    <property type="project" value="InterPro"/>
</dbReference>
<dbReference type="Pfam" id="PF02771">
    <property type="entry name" value="Acyl-CoA_dh_N"/>
    <property type="match status" value="1"/>
</dbReference>
<gene>
    <name evidence="2" type="ORF">ABB05_14010</name>
</gene>
<dbReference type="AlphaFoldDB" id="A0A177ZMS8"/>
<feature type="domain" description="Acyl-CoA dehydrogenase/oxidase N-terminal" evidence="1">
    <location>
        <begin position="10"/>
        <end position="108"/>
    </location>
</feature>
<dbReference type="Proteomes" id="UP000077881">
    <property type="component" value="Unassembled WGS sequence"/>
</dbReference>
<dbReference type="InterPro" id="IPR046373">
    <property type="entry name" value="Acyl-CoA_Oxase/DH_mid-dom_sf"/>
</dbReference>
<keyword evidence="3" id="KW-1185">Reference proteome</keyword>
<dbReference type="InterPro" id="IPR037069">
    <property type="entry name" value="AcylCoA_DH/ox_N_sf"/>
</dbReference>
<accession>A0A177ZMS8</accession>
<dbReference type="Gene3D" id="1.10.540.10">
    <property type="entry name" value="Acyl-CoA dehydrogenase/oxidase, N-terminal domain"/>
    <property type="match status" value="1"/>
</dbReference>
<comment type="caution">
    <text evidence="2">The sequence shown here is derived from an EMBL/GenBank/DDBJ whole genome shotgun (WGS) entry which is preliminary data.</text>
</comment>
<dbReference type="Gene3D" id="2.40.110.10">
    <property type="entry name" value="Butyryl-CoA Dehydrogenase, subunit A, domain 2"/>
    <property type="match status" value="1"/>
</dbReference>
<evidence type="ECO:0000313" key="3">
    <source>
        <dbReference type="Proteomes" id="UP000077881"/>
    </source>
</evidence>
<dbReference type="PANTHER" id="PTHR43884:SF12">
    <property type="entry name" value="ISOVALERYL-COA DEHYDROGENASE, MITOCHONDRIAL-RELATED"/>
    <property type="match status" value="1"/>
</dbReference>
<proteinExistence type="predicted"/>
<reference evidence="2 3" key="1">
    <citation type="submission" date="2015-05" db="EMBL/GenBank/DDBJ databases">
        <title>Comparison of genome.</title>
        <authorList>
            <person name="Zheng Z."/>
            <person name="Sun M."/>
        </authorList>
    </citation>
    <scope>NUCLEOTIDE SEQUENCE [LARGE SCALE GENOMIC DNA]</scope>
    <source>
        <strain evidence="2 3">G25-74</strain>
    </source>
</reference>
<dbReference type="PATRIC" id="fig|217031.6.peg.3015"/>